<feature type="chain" id="PRO_5014498803" evidence="4">
    <location>
        <begin position="30"/>
        <end position="74"/>
    </location>
</feature>
<dbReference type="EMBL" id="CM001224">
    <property type="protein sequence ID" value="KEH18168.1"/>
    <property type="molecule type" value="Genomic_DNA"/>
</dbReference>
<evidence type="ECO:0000256" key="4">
    <source>
        <dbReference type="SAM" id="SignalP"/>
    </source>
</evidence>
<dbReference type="PANTHER" id="PTHR33147">
    <property type="entry name" value="DEFENSIN-LIKE PROTEIN 1"/>
    <property type="match status" value="1"/>
</dbReference>
<dbReference type="Pfam" id="PF00304">
    <property type="entry name" value="Gamma-thionin"/>
    <property type="match status" value="1"/>
</dbReference>
<evidence type="ECO:0000256" key="2">
    <source>
        <dbReference type="ARBA" id="ARBA00022577"/>
    </source>
</evidence>
<dbReference type="Proteomes" id="UP000002051">
    <property type="component" value="Chromosome 8"/>
</dbReference>
<keyword evidence="3" id="KW-1015">Disulfide bond</keyword>
<feature type="domain" description="Knottins-like" evidence="5">
    <location>
        <begin position="29"/>
        <end position="74"/>
    </location>
</feature>
<evidence type="ECO:0000313" key="8">
    <source>
        <dbReference type="Proteomes" id="UP000002051"/>
    </source>
</evidence>
<evidence type="ECO:0000259" key="5">
    <source>
        <dbReference type="SMART" id="SM00505"/>
    </source>
</evidence>
<sequence length="74" mass="8148">MACSSTKFYTIFLFLSFALLLFSTMAVEACGKRSQTWSGPCFISENCRRQCINVEHGVDGNCKQDGLGTACFCC</sequence>
<dbReference type="SUPFAM" id="SSF57095">
    <property type="entry name" value="Scorpion toxin-like"/>
    <property type="match status" value="1"/>
</dbReference>
<keyword evidence="2" id="KW-0295">Fungicide</keyword>
<dbReference type="HOGENOM" id="CLU_161668_3_1_1"/>
<keyword evidence="1" id="KW-0929">Antimicrobial</keyword>
<dbReference type="AlphaFoldDB" id="A0A072TMT6"/>
<name>A0A072TMT6_MEDTR</name>
<protein>
    <submittedName>
        <fullName evidence="6">Defensin-like protein</fullName>
    </submittedName>
</protein>
<proteinExistence type="predicted"/>
<reference evidence="6 8" key="1">
    <citation type="journal article" date="2011" name="Nature">
        <title>The Medicago genome provides insight into the evolution of rhizobial symbioses.</title>
        <authorList>
            <person name="Young N.D."/>
            <person name="Debelle F."/>
            <person name="Oldroyd G.E."/>
            <person name="Geurts R."/>
            <person name="Cannon S.B."/>
            <person name="Udvardi M.K."/>
            <person name="Benedito V.A."/>
            <person name="Mayer K.F."/>
            <person name="Gouzy J."/>
            <person name="Schoof H."/>
            <person name="Van de Peer Y."/>
            <person name="Proost S."/>
            <person name="Cook D.R."/>
            <person name="Meyers B.C."/>
            <person name="Spannagl M."/>
            <person name="Cheung F."/>
            <person name="De Mita S."/>
            <person name="Krishnakumar V."/>
            <person name="Gundlach H."/>
            <person name="Zhou S."/>
            <person name="Mudge J."/>
            <person name="Bharti A.K."/>
            <person name="Murray J.D."/>
            <person name="Naoumkina M.A."/>
            <person name="Rosen B."/>
            <person name="Silverstein K.A."/>
            <person name="Tang H."/>
            <person name="Rombauts S."/>
            <person name="Zhao P.X."/>
            <person name="Zhou P."/>
            <person name="Barbe V."/>
            <person name="Bardou P."/>
            <person name="Bechner M."/>
            <person name="Bellec A."/>
            <person name="Berger A."/>
            <person name="Berges H."/>
            <person name="Bidwell S."/>
            <person name="Bisseling T."/>
            <person name="Choisne N."/>
            <person name="Couloux A."/>
            <person name="Denny R."/>
            <person name="Deshpande S."/>
            <person name="Dai X."/>
            <person name="Doyle J.J."/>
            <person name="Dudez A.M."/>
            <person name="Farmer A.D."/>
            <person name="Fouteau S."/>
            <person name="Franken C."/>
            <person name="Gibelin C."/>
            <person name="Gish J."/>
            <person name="Goldstein S."/>
            <person name="Gonzalez A.J."/>
            <person name="Green P.J."/>
            <person name="Hallab A."/>
            <person name="Hartog M."/>
            <person name="Hua A."/>
            <person name="Humphray S.J."/>
            <person name="Jeong D.H."/>
            <person name="Jing Y."/>
            <person name="Jocker A."/>
            <person name="Kenton S.M."/>
            <person name="Kim D.J."/>
            <person name="Klee K."/>
            <person name="Lai H."/>
            <person name="Lang C."/>
            <person name="Lin S."/>
            <person name="Macmil S.L."/>
            <person name="Magdelenat G."/>
            <person name="Matthews L."/>
            <person name="McCorrison J."/>
            <person name="Monaghan E.L."/>
            <person name="Mun J.H."/>
            <person name="Najar F.Z."/>
            <person name="Nicholson C."/>
            <person name="Noirot C."/>
            <person name="O'Bleness M."/>
            <person name="Paule C.R."/>
            <person name="Poulain J."/>
            <person name="Prion F."/>
            <person name="Qin B."/>
            <person name="Qu C."/>
            <person name="Retzel E.F."/>
            <person name="Riddle C."/>
            <person name="Sallet E."/>
            <person name="Samain S."/>
            <person name="Samson N."/>
            <person name="Sanders I."/>
            <person name="Saurat O."/>
            <person name="Scarpelli C."/>
            <person name="Schiex T."/>
            <person name="Segurens B."/>
            <person name="Severin A.J."/>
            <person name="Sherrier D.J."/>
            <person name="Shi R."/>
            <person name="Sims S."/>
            <person name="Singer S.R."/>
            <person name="Sinharoy S."/>
            <person name="Sterck L."/>
            <person name="Viollet A."/>
            <person name="Wang B.B."/>
            <person name="Wang K."/>
            <person name="Wang M."/>
            <person name="Wang X."/>
            <person name="Warfsmann J."/>
            <person name="Weissenbach J."/>
            <person name="White D.D."/>
            <person name="White J.D."/>
            <person name="Wiley G.B."/>
            <person name="Wincker P."/>
            <person name="Xing Y."/>
            <person name="Yang L."/>
            <person name="Yao Z."/>
            <person name="Ying F."/>
            <person name="Zhai J."/>
            <person name="Zhou L."/>
            <person name="Zuber A."/>
            <person name="Denarie J."/>
            <person name="Dixon R.A."/>
            <person name="May G.D."/>
            <person name="Schwartz D.C."/>
            <person name="Rogers J."/>
            <person name="Quetier F."/>
            <person name="Town C.D."/>
            <person name="Roe B.A."/>
        </authorList>
    </citation>
    <scope>NUCLEOTIDE SEQUENCE [LARGE SCALE GENOMIC DNA]</scope>
    <source>
        <strain evidence="6">A17</strain>
        <strain evidence="7 8">cv. Jemalong A17</strain>
    </source>
</reference>
<dbReference type="SMART" id="SM00505">
    <property type="entry name" value="Knot1"/>
    <property type="match status" value="1"/>
</dbReference>
<feature type="signal peptide" evidence="4">
    <location>
        <begin position="1"/>
        <end position="29"/>
    </location>
</feature>
<dbReference type="PANTHER" id="PTHR33147:SF46">
    <property type="entry name" value="DEFENSIN-LIKE PROTEIN 19"/>
    <property type="match status" value="1"/>
</dbReference>
<evidence type="ECO:0000256" key="3">
    <source>
        <dbReference type="ARBA" id="ARBA00023157"/>
    </source>
</evidence>
<evidence type="ECO:0000256" key="1">
    <source>
        <dbReference type="ARBA" id="ARBA00022529"/>
    </source>
</evidence>
<reference evidence="6 8" key="2">
    <citation type="journal article" date="2014" name="BMC Genomics">
        <title>An improved genome release (version Mt4.0) for the model legume Medicago truncatula.</title>
        <authorList>
            <person name="Tang H."/>
            <person name="Krishnakumar V."/>
            <person name="Bidwell S."/>
            <person name="Rosen B."/>
            <person name="Chan A."/>
            <person name="Zhou S."/>
            <person name="Gentzbittel L."/>
            <person name="Childs K.L."/>
            <person name="Yandell M."/>
            <person name="Gundlach H."/>
            <person name="Mayer K.F."/>
            <person name="Schwartz D.C."/>
            <person name="Town C.D."/>
        </authorList>
    </citation>
    <scope>GENOME REANNOTATION</scope>
    <source>
        <strain evidence="6">A17</strain>
        <strain evidence="7 8">cv. Jemalong A17</strain>
    </source>
</reference>
<keyword evidence="4" id="KW-0732">Signal</keyword>
<evidence type="ECO:0000313" key="7">
    <source>
        <dbReference type="EnsemblPlants" id="KEH18168"/>
    </source>
</evidence>
<dbReference type="GO" id="GO:0050832">
    <property type="term" value="P:defense response to fungus"/>
    <property type="evidence" value="ECO:0007669"/>
    <property type="project" value="UniProtKB-KW"/>
</dbReference>
<organism evidence="6 8">
    <name type="scientific">Medicago truncatula</name>
    <name type="common">Barrel medic</name>
    <name type="synonym">Medicago tribuloides</name>
    <dbReference type="NCBI Taxonomy" id="3880"/>
    <lineage>
        <taxon>Eukaryota</taxon>
        <taxon>Viridiplantae</taxon>
        <taxon>Streptophyta</taxon>
        <taxon>Embryophyta</taxon>
        <taxon>Tracheophyta</taxon>
        <taxon>Spermatophyta</taxon>
        <taxon>Magnoliopsida</taxon>
        <taxon>eudicotyledons</taxon>
        <taxon>Gunneridae</taxon>
        <taxon>Pentapetalae</taxon>
        <taxon>rosids</taxon>
        <taxon>fabids</taxon>
        <taxon>Fabales</taxon>
        <taxon>Fabaceae</taxon>
        <taxon>Papilionoideae</taxon>
        <taxon>50 kb inversion clade</taxon>
        <taxon>NPAAA clade</taxon>
        <taxon>Hologalegina</taxon>
        <taxon>IRL clade</taxon>
        <taxon>Trifolieae</taxon>
        <taxon>Medicago</taxon>
    </lineage>
</organism>
<accession>A0A072TMT6</accession>
<gene>
    <name evidence="6" type="ordered locus">MTR_8g012870</name>
</gene>
<dbReference type="Gene3D" id="3.30.30.10">
    <property type="entry name" value="Knottin, scorpion toxin-like"/>
    <property type="match status" value="1"/>
</dbReference>
<keyword evidence="8" id="KW-1185">Reference proteome</keyword>
<dbReference type="EnsemblPlants" id="KEH18168">
    <property type="protein sequence ID" value="KEH18168"/>
    <property type="gene ID" value="MTR_8g012870"/>
</dbReference>
<dbReference type="GO" id="GO:0006952">
    <property type="term" value="P:defense response"/>
    <property type="evidence" value="ECO:0000318"/>
    <property type="project" value="GO_Central"/>
</dbReference>
<dbReference type="GO" id="GO:0031640">
    <property type="term" value="P:killing of cells of another organism"/>
    <property type="evidence" value="ECO:0007669"/>
    <property type="project" value="UniProtKB-KW"/>
</dbReference>
<reference evidence="7" key="3">
    <citation type="submission" date="2015-04" db="UniProtKB">
        <authorList>
            <consortium name="EnsemblPlants"/>
        </authorList>
    </citation>
    <scope>IDENTIFICATION</scope>
    <source>
        <strain evidence="7">cv. Jemalong A17</strain>
    </source>
</reference>
<evidence type="ECO:0000313" key="6">
    <source>
        <dbReference type="EMBL" id="KEH18168.1"/>
    </source>
</evidence>
<dbReference type="InterPro" id="IPR003614">
    <property type="entry name" value="Knottins"/>
</dbReference>
<dbReference type="InterPro" id="IPR036574">
    <property type="entry name" value="Scorpion_toxin-like_sf"/>
</dbReference>